<organism evidence="1 2">
    <name type="scientific">Lederbergia galactosidilytica</name>
    <dbReference type="NCBI Taxonomy" id="217031"/>
    <lineage>
        <taxon>Bacteria</taxon>
        <taxon>Bacillati</taxon>
        <taxon>Bacillota</taxon>
        <taxon>Bacilli</taxon>
        <taxon>Bacillales</taxon>
        <taxon>Bacillaceae</taxon>
        <taxon>Lederbergia</taxon>
    </lineage>
</organism>
<keyword evidence="2" id="KW-1185">Reference proteome</keyword>
<evidence type="ECO:0000313" key="2">
    <source>
        <dbReference type="Proteomes" id="UP000077881"/>
    </source>
</evidence>
<name>A0A177ZTQ3_9BACI</name>
<reference evidence="1 2" key="1">
    <citation type="submission" date="2015-05" db="EMBL/GenBank/DDBJ databases">
        <title>Comparison of genome.</title>
        <authorList>
            <person name="Zheng Z."/>
            <person name="Sun M."/>
        </authorList>
    </citation>
    <scope>NUCLEOTIDE SEQUENCE [LARGE SCALE GENOMIC DNA]</scope>
    <source>
        <strain evidence="1 2">G25-74</strain>
    </source>
</reference>
<dbReference type="Gene3D" id="3.40.190.10">
    <property type="entry name" value="Periplasmic binding protein-like II"/>
    <property type="match status" value="1"/>
</dbReference>
<dbReference type="InterPro" id="IPR006059">
    <property type="entry name" value="SBP"/>
</dbReference>
<dbReference type="Pfam" id="PF13416">
    <property type="entry name" value="SBP_bac_8"/>
    <property type="match status" value="1"/>
</dbReference>
<evidence type="ECO:0000313" key="1">
    <source>
        <dbReference type="EMBL" id="OAK71275.1"/>
    </source>
</evidence>
<comment type="caution">
    <text evidence="1">The sequence shown here is derived from an EMBL/GenBank/DDBJ whole genome shotgun (WGS) entry which is preliminary data.</text>
</comment>
<dbReference type="Proteomes" id="UP000077881">
    <property type="component" value="Unassembled WGS sequence"/>
</dbReference>
<proteinExistence type="predicted"/>
<protein>
    <submittedName>
        <fullName evidence="1">ABC transporter substrate-binding protein</fullName>
    </submittedName>
</protein>
<dbReference type="AlphaFoldDB" id="A0A177ZTQ3"/>
<dbReference type="PANTHER" id="PTHR43649">
    <property type="entry name" value="ARABINOSE-BINDING PROTEIN-RELATED"/>
    <property type="match status" value="1"/>
</dbReference>
<sequence length="428" mass="47953">MKRGCLMKRFSLMVMFLALFIGLVACSSGKESSGSKESNGQVELTFWLWPGMGMESYIERYQEEHPNIKITVQETEYADHHQNLLTTLAAGSGAPDIAAVESGYIERFKENSQHFHNLLDYGAEDIKNDYLEWRWREAATNDGSALLGIPTDVGPMAMAYRTDIFEEAGLPTDPDEVSAQMGTWEEYMDAGRKLKEATGKNMFNHVVDLYAAVREQGEKQYFDEDGTLIVKDSDLIKKAWDLSVEGIEIHNNTERETAEWSAAIANGDFATVFLPPWMLQNIKNDAPETSGLWNIALMPGGSGNWGGSLLTLPAQGKHPEEAYEFISWIMSPEIQLEIFKEKGNFPSTPSVYDDEEVQNLSDEFFNRDDMGALFSEAAKQVKYVYRAPDTSTINGIIGDALKTIADGQATPEEAWDNAMNEIDRQVER</sequence>
<dbReference type="SUPFAM" id="SSF53850">
    <property type="entry name" value="Periplasmic binding protein-like II"/>
    <property type="match status" value="1"/>
</dbReference>
<dbReference type="EMBL" id="LDJR01000046">
    <property type="protein sequence ID" value="OAK71275.1"/>
    <property type="molecule type" value="Genomic_DNA"/>
</dbReference>
<dbReference type="InterPro" id="IPR050490">
    <property type="entry name" value="Bact_solute-bd_prot1"/>
</dbReference>
<dbReference type="PATRIC" id="fig|217031.6.peg.2356"/>
<dbReference type="PROSITE" id="PS51257">
    <property type="entry name" value="PROKAR_LIPOPROTEIN"/>
    <property type="match status" value="1"/>
</dbReference>
<dbReference type="PANTHER" id="PTHR43649:SF32">
    <property type="entry name" value="SUGAR BINDING SECRETED PROTEIN"/>
    <property type="match status" value="1"/>
</dbReference>
<dbReference type="OrthoDB" id="9768630at2"/>
<dbReference type="STRING" id="217031.ABB05_11050"/>
<accession>A0A177ZTQ3</accession>
<gene>
    <name evidence="1" type="ORF">ABB05_11050</name>
</gene>